<gene>
    <name evidence="1" type="ORF">FYC51_10370</name>
</gene>
<protein>
    <submittedName>
        <fullName evidence="1">Uncharacterized protein</fullName>
    </submittedName>
</protein>
<organism evidence="1 2">
    <name type="scientific">Agromyces mariniharenae</name>
    <dbReference type="NCBI Taxonomy" id="2604423"/>
    <lineage>
        <taxon>Bacteria</taxon>
        <taxon>Bacillati</taxon>
        <taxon>Actinomycetota</taxon>
        <taxon>Actinomycetes</taxon>
        <taxon>Micrococcales</taxon>
        <taxon>Microbacteriaceae</taxon>
        <taxon>Agromyces</taxon>
    </lineage>
</organism>
<evidence type="ECO:0000313" key="2">
    <source>
        <dbReference type="Proteomes" id="UP000325243"/>
    </source>
</evidence>
<dbReference type="RefSeq" id="WP_148733463.1">
    <property type="nucleotide sequence ID" value="NZ_VSSB01000001.1"/>
</dbReference>
<sequence>MIYEDRDRLLRALRTNSEGFTRQLEIDEAARGCAEALLAGDLDLARLHAGRYAALTREPAVL</sequence>
<name>A0A5S4V7H2_9MICO</name>
<dbReference type="AlphaFoldDB" id="A0A5S4V7H2"/>
<comment type="caution">
    <text evidence="1">The sequence shown here is derived from an EMBL/GenBank/DDBJ whole genome shotgun (WGS) entry which is preliminary data.</text>
</comment>
<accession>A0A5S4V7H2</accession>
<evidence type="ECO:0000313" key="1">
    <source>
        <dbReference type="EMBL" id="TYL53999.1"/>
    </source>
</evidence>
<reference evidence="1 2" key="1">
    <citation type="submission" date="2019-08" db="EMBL/GenBank/DDBJ databases">
        <authorList>
            <person name="Hu J."/>
        </authorList>
    </citation>
    <scope>NUCLEOTIDE SEQUENCE [LARGE SCALE GENOMIC DNA]</scope>
    <source>
        <strain evidence="1 2">NEAU-184</strain>
    </source>
</reference>
<keyword evidence="2" id="KW-1185">Reference proteome</keyword>
<dbReference type="Proteomes" id="UP000325243">
    <property type="component" value="Unassembled WGS sequence"/>
</dbReference>
<proteinExistence type="predicted"/>
<dbReference type="EMBL" id="VSSB01000001">
    <property type="protein sequence ID" value="TYL53999.1"/>
    <property type="molecule type" value="Genomic_DNA"/>
</dbReference>